<sequence>MTRHRYHDALPGDDLLLYSRYPCLRALRPVHDRAPARRPAPNAWRPRCTNFRRV</sequence>
<protein>
    <submittedName>
        <fullName evidence="1">Uncharacterized protein</fullName>
    </submittedName>
</protein>
<gene>
    <name evidence="1" type="ORF">ACFFU4_12080</name>
</gene>
<evidence type="ECO:0000313" key="2">
    <source>
        <dbReference type="Proteomes" id="UP001589670"/>
    </source>
</evidence>
<organism evidence="1 2">
    <name type="scientific">Roseovarius ramblicola</name>
    <dbReference type="NCBI Taxonomy" id="2022336"/>
    <lineage>
        <taxon>Bacteria</taxon>
        <taxon>Pseudomonadati</taxon>
        <taxon>Pseudomonadota</taxon>
        <taxon>Alphaproteobacteria</taxon>
        <taxon>Rhodobacterales</taxon>
        <taxon>Roseobacteraceae</taxon>
        <taxon>Roseovarius</taxon>
    </lineage>
</organism>
<dbReference type="EMBL" id="JBHMEC010000017">
    <property type="protein sequence ID" value="MFB9150485.1"/>
    <property type="molecule type" value="Genomic_DNA"/>
</dbReference>
<name>A0ABV5I3C9_9RHOB</name>
<comment type="caution">
    <text evidence="1">The sequence shown here is derived from an EMBL/GenBank/DDBJ whole genome shotgun (WGS) entry which is preliminary data.</text>
</comment>
<proteinExistence type="predicted"/>
<dbReference type="RefSeq" id="WP_377070022.1">
    <property type="nucleotide sequence ID" value="NZ_JBHMEC010000017.1"/>
</dbReference>
<reference evidence="1 2" key="1">
    <citation type="submission" date="2024-09" db="EMBL/GenBank/DDBJ databases">
        <authorList>
            <person name="Sun Q."/>
            <person name="Mori K."/>
        </authorList>
    </citation>
    <scope>NUCLEOTIDE SEQUENCE [LARGE SCALE GENOMIC DNA]</scope>
    <source>
        <strain evidence="1 2">CECT 9424</strain>
    </source>
</reference>
<accession>A0ABV5I3C9</accession>
<keyword evidence="2" id="KW-1185">Reference proteome</keyword>
<evidence type="ECO:0000313" key="1">
    <source>
        <dbReference type="EMBL" id="MFB9150485.1"/>
    </source>
</evidence>
<dbReference type="Proteomes" id="UP001589670">
    <property type="component" value="Unassembled WGS sequence"/>
</dbReference>